<organism evidence="4 5">
    <name type="scientific">Nyctereutes procyonoides</name>
    <name type="common">Raccoon dog</name>
    <name type="synonym">Canis procyonoides</name>
    <dbReference type="NCBI Taxonomy" id="34880"/>
    <lineage>
        <taxon>Eukaryota</taxon>
        <taxon>Metazoa</taxon>
        <taxon>Chordata</taxon>
        <taxon>Craniata</taxon>
        <taxon>Vertebrata</taxon>
        <taxon>Euteleostomi</taxon>
        <taxon>Mammalia</taxon>
        <taxon>Eutheria</taxon>
        <taxon>Laurasiatheria</taxon>
        <taxon>Carnivora</taxon>
        <taxon>Caniformia</taxon>
        <taxon>Canidae</taxon>
        <taxon>Nyctereutes</taxon>
    </lineage>
</organism>
<dbReference type="Gene3D" id="2.20.25.10">
    <property type="match status" value="1"/>
</dbReference>
<accession>A0A811Y1P7</accession>
<dbReference type="CDD" id="cd21089">
    <property type="entry name" value="Trm112-like"/>
    <property type="match status" value="1"/>
</dbReference>
<evidence type="ECO:0000313" key="4">
    <source>
        <dbReference type="EMBL" id="CAD7670122.1"/>
    </source>
</evidence>
<reference evidence="4" key="1">
    <citation type="submission" date="2020-12" db="EMBL/GenBank/DDBJ databases">
        <authorList>
            <consortium name="Molecular Ecology Group"/>
        </authorList>
    </citation>
    <scope>NUCLEOTIDE SEQUENCE</scope>
    <source>
        <strain evidence="4">TBG_1078</strain>
    </source>
</reference>
<keyword evidence="5" id="KW-1185">Reference proteome</keyword>
<proteinExistence type="inferred from homology"/>
<dbReference type="PANTHER" id="PTHR12773">
    <property type="entry name" value="UPF0315 PROTEIN-RELATED"/>
    <property type="match status" value="1"/>
</dbReference>
<dbReference type="Pfam" id="PF03966">
    <property type="entry name" value="Trm112p"/>
    <property type="match status" value="1"/>
</dbReference>
<dbReference type="GO" id="GO:0030488">
    <property type="term" value="P:tRNA methylation"/>
    <property type="evidence" value="ECO:0007669"/>
    <property type="project" value="TreeGrafter"/>
</dbReference>
<evidence type="ECO:0000256" key="1">
    <source>
        <dbReference type="ARBA" id="ARBA00007980"/>
    </source>
</evidence>
<name>A0A811Y1P7_NYCPR</name>
<dbReference type="InterPro" id="IPR039127">
    <property type="entry name" value="Trm112"/>
</dbReference>
<dbReference type="EMBL" id="CAJHUB010000654">
    <property type="protein sequence ID" value="CAD7670122.1"/>
    <property type="molecule type" value="Genomic_DNA"/>
</dbReference>
<comment type="caution">
    <text evidence="4">The sequence shown here is derived from an EMBL/GenBank/DDBJ whole genome shotgun (WGS) entry which is preliminary data.</text>
</comment>
<dbReference type="GO" id="GO:0070476">
    <property type="term" value="P:rRNA (guanine-N7)-methylation"/>
    <property type="evidence" value="ECO:0007669"/>
    <property type="project" value="TreeGrafter"/>
</dbReference>
<dbReference type="SUPFAM" id="SSF158997">
    <property type="entry name" value="Trm112p-like"/>
    <property type="match status" value="1"/>
</dbReference>
<comment type="similarity">
    <text evidence="1">Belongs to the TRM112 family.</text>
</comment>
<gene>
    <name evidence="4" type="ORF">NYPRO_LOCUS2917</name>
</gene>
<dbReference type="GO" id="GO:0046982">
    <property type="term" value="F:protein heterodimerization activity"/>
    <property type="evidence" value="ECO:0007669"/>
    <property type="project" value="InterPro"/>
</dbReference>
<dbReference type="AlphaFoldDB" id="A0A811Y1P7"/>
<protein>
    <recommendedName>
        <fullName evidence="2">Multifunctional methyltransferase subunit TRM112-like protein</fullName>
    </recommendedName>
    <alternativeName>
        <fullName evidence="3">tRNA methyltransferase 112 homolog</fullName>
    </alternativeName>
</protein>
<dbReference type="PANTHER" id="PTHR12773:SF0">
    <property type="entry name" value="MULTIFUNCTIONAL METHYLTRANSFERASE SUBUNIT TRM112-LIKE PROTEIN"/>
    <property type="match status" value="1"/>
</dbReference>
<evidence type="ECO:0000256" key="2">
    <source>
        <dbReference type="ARBA" id="ARBA00019989"/>
    </source>
</evidence>
<dbReference type="InterPro" id="IPR005651">
    <property type="entry name" value="Trm112-like"/>
</dbReference>
<evidence type="ECO:0000313" key="5">
    <source>
        <dbReference type="Proteomes" id="UP000645828"/>
    </source>
</evidence>
<sequence>MKLLTHNLLSSHVRGVGPRGFPLRLQATEVRINPVEFNPDFVARMIPKVEWAALLEAADTVRTLPHARVHLTGGWGEWSHRQPRARGGTPGDDLGLCPQLHLVEVPKGPIEGYEHDEKFLRQMHHVLLEVDVLEGTLQCPESGRLFPISRGIPNMLLSDEETET</sequence>
<dbReference type="Proteomes" id="UP000645828">
    <property type="component" value="Unassembled WGS sequence"/>
</dbReference>
<evidence type="ECO:0000256" key="3">
    <source>
        <dbReference type="ARBA" id="ARBA00030516"/>
    </source>
</evidence>